<evidence type="ECO:0000313" key="2">
    <source>
        <dbReference type="EMBL" id="DAF44052.1"/>
    </source>
</evidence>
<accession>A0A8S5RZ57</accession>
<keyword evidence="1" id="KW-0175">Coiled coil</keyword>
<evidence type="ECO:0000256" key="1">
    <source>
        <dbReference type="SAM" id="Coils"/>
    </source>
</evidence>
<name>A0A8S5RZ57_9CAUD</name>
<organism evidence="2">
    <name type="scientific">Myoviridae sp. ctNQV2</name>
    <dbReference type="NCBI Taxonomy" id="2827683"/>
    <lineage>
        <taxon>Viruses</taxon>
        <taxon>Duplodnaviria</taxon>
        <taxon>Heunggongvirae</taxon>
        <taxon>Uroviricota</taxon>
        <taxon>Caudoviricetes</taxon>
    </lineage>
</organism>
<reference evidence="2" key="1">
    <citation type="journal article" date="2021" name="Proc. Natl. Acad. Sci. U.S.A.">
        <title>A Catalog of Tens of Thousands of Viruses from Human Metagenomes Reveals Hidden Associations with Chronic Diseases.</title>
        <authorList>
            <person name="Tisza M.J."/>
            <person name="Buck C.B."/>
        </authorList>
    </citation>
    <scope>NUCLEOTIDE SEQUENCE</scope>
    <source>
        <strain evidence="2">CtNQV2</strain>
    </source>
</reference>
<protein>
    <submittedName>
        <fullName evidence="2">Uncharacterized protein</fullName>
    </submittedName>
</protein>
<proteinExistence type="predicted"/>
<sequence>MKEVNFVLYFGANRGKNALNNPQTVTTHANGDAVTREKENLLKAIYDYLIELSDMGISYADTFYHPSQTCFTVYQTTLVEPTVYVKSLENNQVGIFVKGLERKTDIEFNFLLDMEIHITTLRNLSKAVYFALLHAKKDAANKAREEEEKRQKEEKELFEMFVNNSPYIQMNLKSRDELLSQIIQLEQLLNKRDREFLTNLSEHMEKLSGKETAERFVKFMQEKLNS</sequence>
<feature type="coiled-coil region" evidence="1">
    <location>
        <begin position="135"/>
        <end position="195"/>
    </location>
</feature>
<dbReference type="EMBL" id="BK032510">
    <property type="protein sequence ID" value="DAF44052.1"/>
    <property type="molecule type" value="Genomic_DNA"/>
</dbReference>